<feature type="non-terminal residue" evidence="2">
    <location>
        <position position="261"/>
    </location>
</feature>
<protein>
    <recommendedName>
        <fullName evidence="1">PiggyBac transposable element-derived protein domain-containing protein</fullName>
    </recommendedName>
</protein>
<dbReference type="STRING" id="4795.A0A225UBV3"/>
<comment type="caution">
    <text evidence="2">The sequence shown here is derived from an EMBL/GenBank/DDBJ whole genome shotgun (WGS) entry which is preliminary data.</text>
</comment>
<proteinExistence type="predicted"/>
<evidence type="ECO:0000313" key="2">
    <source>
        <dbReference type="EMBL" id="OWY90483.1"/>
    </source>
</evidence>
<gene>
    <name evidence="2" type="ORF">PHMEG_00041369</name>
</gene>
<sequence>MGWTLPAVFSFDEGVLPATSKRNMTRMFMADKPHRYGSKLFMVCDAKTAYCHRFEVYVGKRESTNGAATAVDYKAGAAAVVRNLKVVLGQSRQRWHCVVIDRYYSSVLLAVELLSLRAWAQQGSQSYKEGAPSERTSWYILLLGSVTIPTMISCIWWDRKPVHYLCTGSVMAASTIERKLKRVGAVRVPCPSAVNDYQNWMSGVDVHDQLRLQSYLLQMSTRFTKYYKSLFLGFLDMVMVNAYLTHKEGANIKGTFAMKRS</sequence>
<dbReference type="EMBL" id="NBNE01022811">
    <property type="protein sequence ID" value="OWY90483.1"/>
    <property type="molecule type" value="Genomic_DNA"/>
</dbReference>
<dbReference type="InterPro" id="IPR029526">
    <property type="entry name" value="PGBD"/>
</dbReference>
<reference evidence="3" key="1">
    <citation type="submission" date="2017-03" db="EMBL/GenBank/DDBJ databases">
        <title>Phytopthora megakarya and P. palmivora, two closely related causual agents of cacao black pod achieved similar genome size and gene model numbers by different mechanisms.</title>
        <authorList>
            <person name="Ali S."/>
            <person name="Shao J."/>
            <person name="Larry D.J."/>
            <person name="Kronmiller B."/>
            <person name="Shen D."/>
            <person name="Strem M.D."/>
            <person name="Melnick R.L."/>
            <person name="Guiltinan M.J."/>
            <person name="Tyler B.M."/>
            <person name="Meinhardt L.W."/>
            <person name="Bailey B.A."/>
        </authorList>
    </citation>
    <scope>NUCLEOTIDE SEQUENCE [LARGE SCALE GENOMIC DNA]</scope>
    <source>
        <strain evidence="3">zdho120</strain>
    </source>
</reference>
<name>A0A225UBV3_9STRA</name>
<evidence type="ECO:0000313" key="3">
    <source>
        <dbReference type="Proteomes" id="UP000198211"/>
    </source>
</evidence>
<dbReference type="AlphaFoldDB" id="A0A225UBV3"/>
<dbReference type="PANTHER" id="PTHR46599">
    <property type="entry name" value="PIGGYBAC TRANSPOSABLE ELEMENT-DERIVED PROTEIN 4"/>
    <property type="match status" value="1"/>
</dbReference>
<organism evidence="2 3">
    <name type="scientific">Phytophthora megakarya</name>
    <dbReference type="NCBI Taxonomy" id="4795"/>
    <lineage>
        <taxon>Eukaryota</taxon>
        <taxon>Sar</taxon>
        <taxon>Stramenopiles</taxon>
        <taxon>Oomycota</taxon>
        <taxon>Peronosporomycetes</taxon>
        <taxon>Peronosporales</taxon>
        <taxon>Peronosporaceae</taxon>
        <taxon>Phytophthora</taxon>
    </lineage>
</organism>
<keyword evidence="3" id="KW-1185">Reference proteome</keyword>
<dbReference type="OrthoDB" id="118105at2759"/>
<dbReference type="Proteomes" id="UP000198211">
    <property type="component" value="Unassembled WGS sequence"/>
</dbReference>
<accession>A0A225UBV3</accession>
<evidence type="ECO:0000259" key="1">
    <source>
        <dbReference type="Pfam" id="PF13843"/>
    </source>
</evidence>
<dbReference type="PANTHER" id="PTHR46599:SF3">
    <property type="entry name" value="PIGGYBAC TRANSPOSABLE ELEMENT-DERIVED PROTEIN 4"/>
    <property type="match status" value="1"/>
</dbReference>
<feature type="domain" description="PiggyBac transposable element-derived protein" evidence="1">
    <location>
        <begin position="8"/>
        <end position="243"/>
    </location>
</feature>
<dbReference type="Pfam" id="PF13843">
    <property type="entry name" value="DDE_Tnp_1_7"/>
    <property type="match status" value="1"/>
</dbReference>